<feature type="region of interest" description="Disordered" evidence="1">
    <location>
        <begin position="34"/>
        <end position="55"/>
    </location>
</feature>
<reference evidence="3 4" key="1">
    <citation type="submission" date="2016-10" db="EMBL/GenBank/DDBJ databases">
        <authorList>
            <person name="de Groot N.N."/>
        </authorList>
    </citation>
    <scope>NUCLEOTIDE SEQUENCE [LARGE SCALE GENOMIC DNA]</scope>
    <source>
        <strain evidence="3 4">DSM 27842</strain>
    </source>
</reference>
<dbReference type="InterPro" id="IPR008621">
    <property type="entry name" value="Cbb3-typ_cyt_oxidase_comp"/>
</dbReference>
<name>A0A1H8W7C3_9RHOB</name>
<dbReference type="AlphaFoldDB" id="A0A1H8W7C3"/>
<dbReference type="Pfam" id="PF05545">
    <property type="entry name" value="FixQ"/>
    <property type="match status" value="1"/>
</dbReference>
<proteinExistence type="predicted"/>
<keyword evidence="2" id="KW-1133">Transmembrane helix</keyword>
<dbReference type="OrthoDB" id="7173870at2"/>
<keyword evidence="4" id="KW-1185">Reference proteome</keyword>
<feature type="transmembrane region" description="Helical" evidence="2">
    <location>
        <begin position="6"/>
        <end position="30"/>
    </location>
</feature>
<organism evidence="3 4">
    <name type="scientific">Salinihabitans flavidus</name>
    <dbReference type="NCBI Taxonomy" id="569882"/>
    <lineage>
        <taxon>Bacteria</taxon>
        <taxon>Pseudomonadati</taxon>
        <taxon>Pseudomonadota</taxon>
        <taxon>Alphaproteobacteria</taxon>
        <taxon>Rhodobacterales</taxon>
        <taxon>Roseobacteraceae</taxon>
        <taxon>Salinihabitans</taxon>
    </lineage>
</organism>
<dbReference type="RefSeq" id="WP_093120694.1">
    <property type="nucleotide sequence ID" value="NZ_FODS01000046.1"/>
</dbReference>
<gene>
    <name evidence="3" type="ORF">SAMN04490248_14610</name>
</gene>
<evidence type="ECO:0000256" key="2">
    <source>
        <dbReference type="SAM" id="Phobius"/>
    </source>
</evidence>
<protein>
    <submittedName>
        <fullName evidence="3">Cbb3-type cytochrome oxidase, subunit 3</fullName>
    </submittedName>
</protein>
<evidence type="ECO:0000313" key="4">
    <source>
        <dbReference type="Proteomes" id="UP000198893"/>
    </source>
</evidence>
<dbReference type="EMBL" id="FODS01000046">
    <property type="protein sequence ID" value="SEP23317.1"/>
    <property type="molecule type" value="Genomic_DNA"/>
</dbReference>
<keyword evidence="2" id="KW-0472">Membrane</keyword>
<accession>A0A1H8W7C3</accession>
<evidence type="ECO:0000256" key="1">
    <source>
        <dbReference type="SAM" id="MobiDB-lite"/>
    </source>
</evidence>
<evidence type="ECO:0000313" key="3">
    <source>
        <dbReference type="EMBL" id="SEP23317.1"/>
    </source>
</evidence>
<keyword evidence="2" id="KW-0812">Transmembrane</keyword>
<dbReference type="Proteomes" id="UP000198893">
    <property type="component" value="Unassembled WGS sequence"/>
</dbReference>
<sequence length="55" mass="6305">MSHETLVLIAKVFGPIWMGGFLLIVLIRAYNPRRKPEQERIARSILPDDASEERA</sequence>
<dbReference type="STRING" id="569882.SAMN04490248_14610"/>